<feature type="transmembrane region" description="Helical" evidence="1">
    <location>
        <begin position="119"/>
        <end position="141"/>
    </location>
</feature>
<gene>
    <name evidence="2" type="ORF">EV141_0757</name>
</gene>
<keyword evidence="1" id="KW-0472">Membrane</keyword>
<reference evidence="2 3" key="1">
    <citation type="journal article" date="2015" name="Stand. Genomic Sci.">
        <title>Genomic Encyclopedia of Bacterial and Archaeal Type Strains, Phase III: the genomes of soil and plant-associated and newly described type strains.</title>
        <authorList>
            <person name="Whitman W.B."/>
            <person name="Woyke T."/>
            <person name="Klenk H.P."/>
            <person name="Zhou Y."/>
            <person name="Lilburn T.G."/>
            <person name="Beck B.J."/>
            <person name="De Vos P."/>
            <person name="Vandamme P."/>
            <person name="Eisen J.A."/>
            <person name="Garrity G."/>
            <person name="Hugenholtz P."/>
            <person name="Kyrpides N.C."/>
        </authorList>
    </citation>
    <scope>NUCLEOTIDE SEQUENCE [LARGE SCALE GENOMIC DNA]</scope>
    <source>
        <strain evidence="2 3">CV2</strain>
    </source>
</reference>
<dbReference type="InterPro" id="IPR013879">
    <property type="entry name" value="DUF1761"/>
</dbReference>
<evidence type="ECO:0000256" key="1">
    <source>
        <dbReference type="SAM" id="Phobius"/>
    </source>
</evidence>
<dbReference type="OrthoDB" id="5119114at2"/>
<organism evidence="2 3">
    <name type="scientific">Microcella putealis</name>
    <dbReference type="NCBI Taxonomy" id="337005"/>
    <lineage>
        <taxon>Bacteria</taxon>
        <taxon>Bacillati</taxon>
        <taxon>Actinomycetota</taxon>
        <taxon>Actinomycetes</taxon>
        <taxon>Micrococcales</taxon>
        <taxon>Microbacteriaceae</taxon>
        <taxon>Microcella</taxon>
    </lineage>
</organism>
<dbReference type="AlphaFoldDB" id="A0A4Q7LZD7"/>
<keyword evidence="1" id="KW-0812">Transmembrane</keyword>
<comment type="caution">
    <text evidence="2">The sequence shown here is derived from an EMBL/GenBank/DDBJ whole genome shotgun (WGS) entry which is preliminary data.</text>
</comment>
<sequence>MELIPISWLAVGVAFVVVFLAGAVWFGPKTFFPVWWRALGKDPDDMSTSGMNMGVVFGSTAVAAAVQVIGIALAIGVATLAFGPVGPLGGALIGLTLGVVFTAAGSLSHRLFGQQGFRVWLIEVGSDVLNYTLAGLIIGLFG</sequence>
<evidence type="ECO:0000313" key="3">
    <source>
        <dbReference type="Proteomes" id="UP000293519"/>
    </source>
</evidence>
<feature type="transmembrane region" description="Helical" evidence="1">
    <location>
        <begin position="55"/>
        <end position="82"/>
    </location>
</feature>
<proteinExistence type="predicted"/>
<dbReference type="RefSeq" id="WP_130484604.1">
    <property type="nucleotide sequence ID" value="NZ_SGWW01000001.1"/>
</dbReference>
<dbReference type="Proteomes" id="UP000293519">
    <property type="component" value="Unassembled WGS sequence"/>
</dbReference>
<protein>
    <submittedName>
        <fullName evidence="2">Uncharacterized protein DUF1761</fullName>
    </submittedName>
</protein>
<accession>A0A4Q7LZD7</accession>
<evidence type="ECO:0000313" key="2">
    <source>
        <dbReference type="EMBL" id="RZS59528.1"/>
    </source>
</evidence>
<name>A0A4Q7LZD7_9MICO</name>
<keyword evidence="3" id="KW-1185">Reference proteome</keyword>
<feature type="transmembrane region" description="Helical" evidence="1">
    <location>
        <begin position="6"/>
        <end position="27"/>
    </location>
</feature>
<dbReference type="EMBL" id="SGWW01000001">
    <property type="protein sequence ID" value="RZS59528.1"/>
    <property type="molecule type" value="Genomic_DNA"/>
</dbReference>
<dbReference type="Pfam" id="PF08570">
    <property type="entry name" value="DUF1761"/>
    <property type="match status" value="1"/>
</dbReference>
<keyword evidence="1" id="KW-1133">Transmembrane helix</keyword>
<feature type="transmembrane region" description="Helical" evidence="1">
    <location>
        <begin position="88"/>
        <end position="107"/>
    </location>
</feature>